<organism evidence="3 4">
    <name type="scientific">Marivirga aurantiaca</name>
    <dbReference type="NCBI Taxonomy" id="2802615"/>
    <lineage>
        <taxon>Bacteria</taxon>
        <taxon>Pseudomonadati</taxon>
        <taxon>Bacteroidota</taxon>
        <taxon>Cytophagia</taxon>
        <taxon>Cytophagales</taxon>
        <taxon>Marivirgaceae</taxon>
        <taxon>Marivirga</taxon>
    </lineage>
</organism>
<protein>
    <recommendedName>
        <fullName evidence="2">Glyceraldehyde 3-phosphate dehydrogenase NAD(P) binding domain-containing protein</fullName>
    </recommendedName>
</protein>
<dbReference type="PANTHER" id="PTHR43148">
    <property type="entry name" value="GLYCERALDEHYDE-3-PHOSPHATE DEHYDROGENASE 2"/>
    <property type="match status" value="1"/>
</dbReference>
<reference evidence="3" key="1">
    <citation type="submission" date="2021-01" db="EMBL/GenBank/DDBJ databases">
        <title>Marivirga aurantiaca sp. nov., isolated from intertidal surface sediments.</title>
        <authorList>
            <person name="Zhang M."/>
        </authorList>
    </citation>
    <scope>NUCLEOTIDE SEQUENCE</scope>
    <source>
        <strain evidence="3">S37H4</strain>
    </source>
</reference>
<gene>
    <name evidence="3" type="ORF">JKA74_11050</name>
</gene>
<dbReference type="InterPro" id="IPR020831">
    <property type="entry name" value="GlycerAld/Erythrose_P_DH"/>
</dbReference>
<dbReference type="EMBL" id="JAEQBW010000004">
    <property type="protein sequence ID" value="MBK6265575.1"/>
    <property type="molecule type" value="Genomic_DNA"/>
</dbReference>
<dbReference type="Proteomes" id="UP000611723">
    <property type="component" value="Unassembled WGS sequence"/>
</dbReference>
<dbReference type="AlphaFoldDB" id="A0A934WZA9"/>
<dbReference type="SUPFAM" id="SSF51735">
    <property type="entry name" value="NAD(P)-binding Rossmann-fold domains"/>
    <property type="match status" value="1"/>
</dbReference>
<dbReference type="SMART" id="SM00846">
    <property type="entry name" value="Gp_dh_N"/>
    <property type="match status" value="1"/>
</dbReference>
<keyword evidence="1" id="KW-0560">Oxidoreductase</keyword>
<proteinExistence type="predicted"/>
<accession>A0A934WZA9</accession>
<dbReference type="RefSeq" id="WP_201431253.1">
    <property type="nucleotide sequence ID" value="NZ_JAEQBW010000004.1"/>
</dbReference>
<dbReference type="GO" id="GO:0051287">
    <property type="term" value="F:NAD binding"/>
    <property type="evidence" value="ECO:0007669"/>
    <property type="project" value="InterPro"/>
</dbReference>
<comment type="caution">
    <text evidence="3">The sequence shown here is derived from an EMBL/GenBank/DDBJ whole genome shotgun (WGS) entry which is preliminary data.</text>
</comment>
<evidence type="ECO:0000259" key="2">
    <source>
        <dbReference type="SMART" id="SM00846"/>
    </source>
</evidence>
<sequence>MKNVAINGLGRTGRAALKIILANDDLNLVAVNDADPPDDLEFLLKYDTPSGRHHTNVQLKNNKLHIDGKEYLVFNEKNPEDLPWKELEIDLVFDCSEVFSLRKNIQKHCKAGAKKAMSWYDNEWGYISQIVSKAKNVLGQTAV</sequence>
<evidence type="ECO:0000313" key="4">
    <source>
        <dbReference type="Proteomes" id="UP000611723"/>
    </source>
</evidence>
<dbReference type="GO" id="GO:0016620">
    <property type="term" value="F:oxidoreductase activity, acting on the aldehyde or oxo group of donors, NAD or NADP as acceptor"/>
    <property type="evidence" value="ECO:0007669"/>
    <property type="project" value="InterPro"/>
</dbReference>
<evidence type="ECO:0000313" key="3">
    <source>
        <dbReference type="EMBL" id="MBK6265575.1"/>
    </source>
</evidence>
<evidence type="ECO:0000256" key="1">
    <source>
        <dbReference type="ARBA" id="ARBA00023002"/>
    </source>
</evidence>
<feature type="domain" description="Glyceraldehyde 3-phosphate dehydrogenase NAD(P) binding" evidence="2">
    <location>
        <begin position="2"/>
        <end position="128"/>
    </location>
</feature>
<dbReference type="InterPro" id="IPR020828">
    <property type="entry name" value="GlycerAld_3-P_DH_NAD(P)-bd"/>
</dbReference>
<dbReference type="Pfam" id="PF00044">
    <property type="entry name" value="Gp_dh_N"/>
    <property type="match status" value="1"/>
</dbReference>
<name>A0A934WZA9_9BACT</name>
<dbReference type="Gene3D" id="3.40.50.720">
    <property type="entry name" value="NAD(P)-binding Rossmann-like Domain"/>
    <property type="match status" value="1"/>
</dbReference>
<dbReference type="InterPro" id="IPR036291">
    <property type="entry name" value="NAD(P)-bd_dom_sf"/>
</dbReference>
<keyword evidence="4" id="KW-1185">Reference proteome</keyword>